<dbReference type="RefSeq" id="YP_010797824.1">
    <property type="nucleotide sequence ID" value="NC_076246.1"/>
</dbReference>
<accession>A0A3G2JTZ6</accession>
<dbReference type="PANTHER" id="PTHR36180:SF2">
    <property type="entry name" value="BRO FAMILY PROTEIN"/>
    <property type="match status" value="1"/>
</dbReference>
<sequence length="275" mass="32539">MLPIKSELFKFEDKQFKLRYVIDKDDKILFVAKDVAHALQYDNIKRAIAIYVDTKYKSIYNVNSSDESQTIMINKSGVIQLIMKSKSPKAIQLQAWFLEQVIPQVLSTKTATDVEHKKDHLAEQMKKVCEQKDRTINQILKRMTHMYTRFHQDMLKERARTVAFPKKHNKMPVICILQDNNVVEAITGQRKYVEKQKAIRKFKKEYIILETTRINPALDWTNAVEKLKLLSKRHRVKKFPRSVHFKHKEDAVRFTNMIKTMFLKGNNVIDQIKYL</sequence>
<feature type="domain" description="Bro-N" evidence="1">
    <location>
        <begin position="1"/>
        <end position="109"/>
    </location>
</feature>
<dbReference type="SMART" id="SM01040">
    <property type="entry name" value="Bro-N"/>
    <property type="match status" value="1"/>
</dbReference>
<dbReference type="KEGG" id="vg:80535816"/>
<keyword evidence="3" id="KW-1185">Reference proteome</keyword>
<protein>
    <submittedName>
        <fullName evidence="2">Bro</fullName>
    </submittedName>
</protein>
<dbReference type="EMBL" id="MH370144">
    <property type="protein sequence ID" value="AYN45020.1"/>
    <property type="molecule type" value="Genomic_DNA"/>
</dbReference>
<proteinExistence type="predicted"/>
<name>A0A3G2JTZ6_9ABAC</name>
<dbReference type="Proteomes" id="UP000676073">
    <property type="component" value="Segment"/>
</dbReference>
<reference evidence="2 3" key="1">
    <citation type="submission" date="2018-05" db="EMBL/GenBank/DDBJ databases">
        <title>The genome sequence of a novel Spodoptera exigua multiple nucleopolyhedrovirus, SeMNPV-QD, isolated from Qingdao, China.</title>
        <authorList>
            <person name="Chen Y."/>
            <person name="Qi B."/>
            <person name="Zheng G."/>
            <person name="Zhang Y."/>
            <person name="Li C."/>
        </authorList>
    </citation>
    <scope>NUCLEOTIDE SEQUENCE [LARGE SCALE GENOMIC DNA]</scope>
    <source>
        <strain evidence="2">SeMNPV-QD</strain>
    </source>
</reference>
<dbReference type="PROSITE" id="PS51750">
    <property type="entry name" value="BRO_N"/>
    <property type="match status" value="1"/>
</dbReference>
<dbReference type="GeneID" id="80535816"/>
<dbReference type="PANTHER" id="PTHR36180">
    <property type="entry name" value="DNA-BINDING PROTEIN-RELATED-RELATED"/>
    <property type="match status" value="1"/>
</dbReference>
<evidence type="ECO:0000313" key="3">
    <source>
        <dbReference type="Proteomes" id="UP000676073"/>
    </source>
</evidence>
<evidence type="ECO:0000313" key="2">
    <source>
        <dbReference type="EMBL" id="AYN45020.1"/>
    </source>
</evidence>
<dbReference type="Pfam" id="PF02498">
    <property type="entry name" value="Bro-N"/>
    <property type="match status" value="1"/>
</dbReference>
<gene>
    <name evidence="2" type="primary">bro</name>
    <name evidence="2" type="ORF">SENV_ORF60</name>
</gene>
<dbReference type="InterPro" id="IPR003497">
    <property type="entry name" value="BRO_N_domain"/>
</dbReference>
<evidence type="ECO:0000259" key="1">
    <source>
        <dbReference type="PROSITE" id="PS51750"/>
    </source>
</evidence>
<organism evidence="2 3">
    <name type="scientific">Spodoptera exigua multiple nucleopolyhedrovirus</name>
    <dbReference type="NCBI Taxonomy" id="10454"/>
    <lineage>
        <taxon>Viruses</taxon>
        <taxon>Viruses incertae sedis</taxon>
        <taxon>Naldaviricetes</taxon>
        <taxon>Lefavirales</taxon>
        <taxon>Baculoviridae</taxon>
        <taxon>Alphabaculovirus</taxon>
    </lineage>
</organism>